<name>A0AAP4C5W9_9MICC</name>
<dbReference type="EMBL" id="QFWG01000003">
    <property type="protein sequence ID" value="PWI28107.1"/>
    <property type="molecule type" value="Genomic_DNA"/>
</dbReference>
<evidence type="ECO:0000313" key="3">
    <source>
        <dbReference type="Proteomes" id="UP000245514"/>
    </source>
</evidence>
<proteinExistence type="predicted"/>
<accession>A0AAP4C5W9</accession>
<dbReference type="RefSeq" id="WP_101629560.1">
    <property type="nucleotide sequence ID" value="NZ_JASODW010000001.1"/>
</dbReference>
<dbReference type="Proteomes" id="UP001240483">
    <property type="component" value="Unassembled WGS sequence"/>
</dbReference>
<evidence type="ECO:0000313" key="2">
    <source>
        <dbReference type="EMBL" id="PWI28107.1"/>
    </source>
</evidence>
<protein>
    <submittedName>
        <fullName evidence="1">Uncharacterized protein</fullName>
    </submittedName>
</protein>
<reference evidence="1" key="2">
    <citation type="submission" date="2023-05" db="EMBL/GenBank/DDBJ databases">
        <title>Cataloging the Phylogenetic Diversity of Human Bladder Bacteria.</title>
        <authorList>
            <person name="Du J."/>
        </authorList>
    </citation>
    <scope>NUCLEOTIDE SEQUENCE</scope>
    <source>
        <strain evidence="1">UMB9978</strain>
    </source>
</reference>
<evidence type="ECO:0000313" key="1">
    <source>
        <dbReference type="EMBL" id="MDK6274415.1"/>
    </source>
</evidence>
<gene>
    <name evidence="2" type="ORF">CAY35_03585</name>
    <name evidence="1" type="ORF">QP116_01415</name>
</gene>
<sequence>MFEADTRPLEVYCWADGSGFGWKSPGAALFPETGYFDECPFLTVDVDVAGRIVDVGFALDLTDGEPVKDIRCRIERHCNDAAMSWEMTFPQGTLLTCHADETWKAAGSLAETLSASLTPHGDMLTVAITSRKLQALKRA</sequence>
<dbReference type="AlphaFoldDB" id="A0AAP4C5W9"/>
<evidence type="ECO:0000313" key="4">
    <source>
        <dbReference type="Proteomes" id="UP001240483"/>
    </source>
</evidence>
<dbReference type="EMBL" id="JASODW010000001">
    <property type="protein sequence ID" value="MDK6274415.1"/>
    <property type="molecule type" value="Genomic_DNA"/>
</dbReference>
<comment type="caution">
    <text evidence="1">The sequence shown here is derived from an EMBL/GenBank/DDBJ whole genome shotgun (WGS) entry which is preliminary data.</text>
</comment>
<dbReference type="Proteomes" id="UP000245514">
    <property type="component" value="Unassembled WGS sequence"/>
</dbReference>
<keyword evidence="3" id="KW-1185">Reference proteome</keyword>
<organism evidence="1 4">
    <name type="scientific">Pseudoglutamicibacter cumminsii</name>
    <dbReference type="NCBI Taxonomy" id="156979"/>
    <lineage>
        <taxon>Bacteria</taxon>
        <taxon>Bacillati</taxon>
        <taxon>Actinomycetota</taxon>
        <taxon>Actinomycetes</taxon>
        <taxon>Micrococcales</taxon>
        <taxon>Micrococcaceae</taxon>
        <taxon>Pseudoglutamicibacter</taxon>
    </lineage>
</organism>
<reference evidence="2 3" key="1">
    <citation type="submission" date="2018-05" db="EMBL/GenBank/DDBJ databases">
        <title>Draft Genome Sequence of Arthrobacter cumminsii IME1328, Isolated from a Patient Who Suffered from Foot Ulcers in China.</title>
        <authorList>
            <person name="Li M."/>
            <person name="Jiang Z."/>
            <person name="Sun Q."/>
            <person name="Tong Y."/>
        </authorList>
    </citation>
    <scope>NUCLEOTIDE SEQUENCE [LARGE SCALE GENOMIC DNA]</scope>
    <source>
        <strain evidence="2 3">IME1328</strain>
    </source>
</reference>